<evidence type="ECO:0000256" key="4">
    <source>
        <dbReference type="ARBA" id="ARBA00023014"/>
    </source>
</evidence>
<evidence type="ECO:0000256" key="1">
    <source>
        <dbReference type="ARBA" id="ARBA00001966"/>
    </source>
</evidence>
<dbReference type="GO" id="GO:0051536">
    <property type="term" value="F:iron-sulfur cluster binding"/>
    <property type="evidence" value="ECO:0007669"/>
    <property type="project" value="UniProtKB-KW"/>
</dbReference>
<dbReference type="EMBL" id="UOEI01000489">
    <property type="protein sequence ID" value="VAW06808.1"/>
    <property type="molecule type" value="Genomic_DNA"/>
</dbReference>
<dbReference type="AlphaFoldDB" id="A0A3B0SMY0"/>
<keyword evidence="4" id="KW-0411">Iron-sulfur</keyword>
<dbReference type="SUPFAM" id="SSF53067">
    <property type="entry name" value="Actin-like ATPase domain"/>
    <property type="match status" value="1"/>
</dbReference>
<keyword evidence="3" id="KW-0408">Iron</keyword>
<dbReference type="InterPro" id="IPR051805">
    <property type="entry name" value="Dehydratase_Activator_Redct"/>
</dbReference>
<comment type="cofactor">
    <cofactor evidence="1">
        <name>[4Fe-4S] cluster</name>
        <dbReference type="ChEBI" id="CHEBI:49883"/>
    </cofactor>
</comment>
<accession>A0A3B0SMY0</accession>
<dbReference type="PANTHER" id="PTHR32329">
    <property type="entry name" value="BIFUNCTIONAL PROTEIN [INCLUDES 2-HYDROXYACYL-COA DEHYDRATASE (N-TER) AND ITS ACTIVATOR DOMAIN (C_TERM)-RELATED"/>
    <property type="match status" value="1"/>
</dbReference>
<evidence type="ECO:0000313" key="6">
    <source>
        <dbReference type="EMBL" id="VAW06808.1"/>
    </source>
</evidence>
<dbReference type="PANTHER" id="PTHR32329:SF2">
    <property type="entry name" value="BIFUNCTIONAL PROTEIN [INCLUDES 2-HYDROXYACYL-COA DEHYDRATASE (N-TER) AND ITS ACTIVATOR DOMAIN (C_TERM)"/>
    <property type="match status" value="1"/>
</dbReference>
<reference evidence="6" key="1">
    <citation type="submission" date="2018-06" db="EMBL/GenBank/DDBJ databases">
        <authorList>
            <person name="Zhirakovskaya E."/>
        </authorList>
    </citation>
    <scope>NUCLEOTIDE SEQUENCE</scope>
</reference>
<feature type="domain" description="ATPase BadF/BadG/BcrA/BcrD type" evidence="5">
    <location>
        <begin position="18"/>
        <end position="266"/>
    </location>
</feature>
<evidence type="ECO:0000256" key="2">
    <source>
        <dbReference type="ARBA" id="ARBA00022723"/>
    </source>
</evidence>
<dbReference type="Gene3D" id="3.30.420.40">
    <property type="match status" value="2"/>
</dbReference>
<keyword evidence="2" id="KW-0479">Metal-binding</keyword>
<organism evidence="6">
    <name type="scientific">hydrothermal vent metagenome</name>
    <dbReference type="NCBI Taxonomy" id="652676"/>
    <lineage>
        <taxon>unclassified sequences</taxon>
        <taxon>metagenomes</taxon>
        <taxon>ecological metagenomes</taxon>
    </lineage>
</organism>
<name>A0A3B0SMY0_9ZZZZ</name>
<sequence>MPPPARKDEVIAVAYAAGVDVGSTQTKAVIVDEEGVIVGRSLIDTGANVIQAAEQAFLKSLQEHNLDEEEIEYVVGTGYGRYRVTFGNTQVTEISCHGRGAVHLFPNTRTVVDMGGQDTKAISVSADGEIVDFCMNDKCAAGTGRFLGAAAAALDIPLDDLGAVSLKSTKPIKISTTCTVFAESEVLAWLGKGKKIEDILWGVHKSIASRSAGLMRRVGINDEITFTGGVSRNIGMVKALEERLEKPLNISEDCHYMGALGAALFALDHVMAGRTPVTTAAEVTS</sequence>
<dbReference type="InterPro" id="IPR043129">
    <property type="entry name" value="ATPase_NBD"/>
</dbReference>
<dbReference type="NCBIfam" id="TIGR00241">
    <property type="entry name" value="CoA_E_activ"/>
    <property type="match status" value="1"/>
</dbReference>
<dbReference type="InterPro" id="IPR008275">
    <property type="entry name" value="CoA_E_activase_dom"/>
</dbReference>
<protein>
    <submittedName>
        <fullName evidence="6">Similar to benzoyl-CoA reductase subunit D</fullName>
    </submittedName>
</protein>
<dbReference type="CDD" id="cd24104">
    <property type="entry name" value="ASKHA_NBD_benz_CoA_BcrA_BadF"/>
    <property type="match status" value="1"/>
</dbReference>
<proteinExistence type="predicted"/>
<dbReference type="GO" id="GO:0046872">
    <property type="term" value="F:metal ion binding"/>
    <property type="evidence" value="ECO:0007669"/>
    <property type="project" value="UniProtKB-KW"/>
</dbReference>
<gene>
    <name evidence="6" type="ORF">MNBD_ACTINO01-2443</name>
</gene>
<dbReference type="InterPro" id="IPR002731">
    <property type="entry name" value="ATPase_BadF"/>
</dbReference>
<evidence type="ECO:0000259" key="5">
    <source>
        <dbReference type="Pfam" id="PF01869"/>
    </source>
</evidence>
<evidence type="ECO:0000256" key="3">
    <source>
        <dbReference type="ARBA" id="ARBA00023004"/>
    </source>
</evidence>
<dbReference type="Pfam" id="PF01869">
    <property type="entry name" value="BcrAD_BadFG"/>
    <property type="match status" value="1"/>
</dbReference>